<dbReference type="RefSeq" id="WP_306383897.1">
    <property type="nucleotide sequence ID" value="NZ_JASAVR010000011.1"/>
</dbReference>
<evidence type="ECO:0000313" key="2">
    <source>
        <dbReference type="Proteomes" id="UP001224812"/>
    </source>
</evidence>
<evidence type="ECO:0000313" key="1">
    <source>
        <dbReference type="EMBL" id="MDP8085411.1"/>
    </source>
</evidence>
<accession>A0ABT9JKT4</accession>
<keyword evidence="2" id="KW-1185">Reference proteome</keyword>
<sequence length="118" mass="13164">MQQYSTTLEIKVTVNNNKMNFSCTDLDKEKAPKFAQQNIDAVMLKLVSFSEKLSNLILLSVDEYKNGFTGFIQINVDEKNNGETTLEANDKIGLIFLNTLDGVERGDVDTLNALGLNK</sequence>
<protein>
    <submittedName>
        <fullName evidence="1">Uncharacterized protein</fullName>
    </submittedName>
</protein>
<proteinExistence type="predicted"/>
<gene>
    <name evidence="1" type="ORF">QJT92_05660</name>
</gene>
<organism evidence="1 2">
    <name type="scientific">Phocoenobacter skyensis</name>
    <dbReference type="NCBI Taxonomy" id="97481"/>
    <lineage>
        <taxon>Bacteria</taxon>
        <taxon>Pseudomonadati</taxon>
        <taxon>Pseudomonadota</taxon>
        <taxon>Gammaproteobacteria</taxon>
        <taxon>Pasteurellales</taxon>
        <taxon>Pasteurellaceae</taxon>
        <taxon>Phocoenobacter</taxon>
    </lineage>
</organism>
<dbReference type="EMBL" id="JASAVS010000010">
    <property type="protein sequence ID" value="MDP8085411.1"/>
    <property type="molecule type" value="Genomic_DNA"/>
</dbReference>
<name>A0ABT9JKT4_9PAST</name>
<reference evidence="1 2" key="1">
    <citation type="journal article" date="2023" name="Front. Microbiol.">
        <title>Phylogeography and host specificity of Pasteurellaceae pathogenic to sea-farmed fish in the north-east Atlantic.</title>
        <authorList>
            <person name="Gulla S."/>
            <person name="Colquhoun D.J."/>
            <person name="Olsen A.B."/>
            <person name="Spilsberg B."/>
            <person name="Lagesen K."/>
            <person name="Aakesson C.P."/>
            <person name="Strom S."/>
            <person name="Manji F."/>
            <person name="Birkbeck T.H."/>
            <person name="Nilsen H.K."/>
        </authorList>
    </citation>
    <scope>NUCLEOTIDE SEQUENCE [LARGE SCALE GENOMIC DNA]</scope>
    <source>
        <strain evidence="1 2">VIO11850</strain>
    </source>
</reference>
<comment type="caution">
    <text evidence="1">The sequence shown here is derived from an EMBL/GenBank/DDBJ whole genome shotgun (WGS) entry which is preliminary data.</text>
</comment>
<dbReference type="Proteomes" id="UP001224812">
    <property type="component" value="Unassembled WGS sequence"/>
</dbReference>